<dbReference type="InterPro" id="IPR002934">
    <property type="entry name" value="Polymerase_NTP_transf_dom"/>
</dbReference>
<dbReference type="Proteomes" id="UP000515947">
    <property type="component" value="Chromosome"/>
</dbReference>
<name>A0A7G9R6D4_9ACTN</name>
<feature type="domain" description="Polymerase nucleotidyl transferase" evidence="1">
    <location>
        <begin position="14"/>
        <end position="52"/>
    </location>
</feature>
<dbReference type="EMBL" id="CP060713">
    <property type="protein sequence ID" value="QNN51159.1"/>
    <property type="molecule type" value="Genomic_DNA"/>
</dbReference>
<dbReference type="SUPFAM" id="SSF81301">
    <property type="entry name" value="Nucleotidyltransferase"/>
    <property type="match status" value="1"/>
</dbReference>
<evidence type="ECO:0000313" key="3">
    <source>
        <dbReference type="Proteomes" id="UP000515947"/>
    </source>
</evidence>
<dbReference type="InterPro" id="IPR043519">
    <property type="entry name" value="NT_sf"/>
</dbReference>
<organism evidence="2 3">
    <name type="scientific">Nocardioides mesophilus</name>
    <dbReference type="NCBI Taxonomy" id="433659"/>
    <lineage>
        <taxon>Bacteria</taxon>
        <taxon>Bacillati</taxon>
        <taxon>Actinomycetota</taxon>
        <taxon>Actinomycetes</taxon>
        <taxon>Propionibacteriales</taxon>
        <taxon>Nocardioidaceae</taxon>
        <taxon>Nocardioides</taxon>
    </lineage>
</organism>
<evidence type="ECO:0000259" key="1">
    <source>
        <dbReference type="Pfam" id="PF01909"/>
    </source>
</evidence>
<gene>
    <name evidence="2" type="ORF">H9L09_10865</name>
</gene>
<dbReference type="Pfam" id="PF01909">
    <property type="entry name" value="NTP_transf_2"/>
    <property type="match status" value="1"/>
</dbReference>
<evidence type="ECO:0000313" key="2">
    <source>
        <dbReference type="EMBL" id="QNN51159.1"/>
    </source>
</evidence>
<dbReference type="RefSeq" id="WP_187577000.1">
    <property type="nucleotide sequence ID" value="NZ_CP060713.1"/>
</dbReference>
<proteinExistence type="predicted"/>
<sequence length="127" mass="13971">MTAVTQWASAQADVSGLALVGSYACNRPRMGSDVDLVLLTNNPAKHSRGLDWVVSFDPRAELIRDQMWGPLRERRVRLRSGLQVELGVVPPSWAAIPLDSGTKKVLRDGCRILHDPDGIFRAALARL</sequence>
<accession>A0A7G9R6D4</accession>
<protein>
    <submittedName>
        <fullName evidence="2">Nucleotidyltransferase domain-containing protein</fullName>
    </submittedName>
</protein>
<keyword evidence="3" id="KW-1185">Reference proteome</keyword>
<dbReference type="Gene3D" id="3.30.460.10">
    <property type="entry name" value="Beta Polymerase, domain 2"/>
    <property type="match status" value="1"/>
</dbReference>
<dbReference type="GO" id="GO:0016779">
    <property type="term" value="F:nucleotidyltransferase activity"/>
    <property type="evidence" value="ECO:0007669"/>
    <property type="project" value="InterPro"/>
</dbReference>
<keyword evidence="2" id="KW-0808">Transferase</keyword>
<dbReference type="KEGG" id="nmes:H9L09_10865"/>
<reference evidence="2 3" key="1">
    <citation type="submission" date="2020-08" db="EMBL/GenBank/DDBJ databases">
        <title>Genome sequence of Nocardioides mesophilus KACC 16243T.</title>
        <authorList>
            <person name="Hyun D.-W."/>
            <person name="Bae J.-W."/>
        </authorList>
    </citation>
    <scope>NUCLEOTIDE SEQUENCE [LARGE SCALE GENOMIC DNA]</scope>
    <source>
        <strain evidence="2 3">KACC 16243</strain>
    </source>
</reference>
<dbReference type="AlphaFoldDB" id="A0A7G9R6D4"/>